<evidence type="ECO:0000256" key="3">
    <source>
        <dbReference type="ARBA" id="ARBA00022448"/>
    </source>
</evidence>
<dbReference type="InterPro" id="IPR003439">
    <property type="entry name" value="ABC_transporter-like_ATP-bd"/>
</dbReference>
<dbReference type="GO" id="GO:0005524">
    <property type="term" value="F:ATP binding"/>
    <property type="evidence" value="ECO:0007669"/>
    <property type="project" value="UniProtKB-KW"/>
</dbReference>
<dbReference type="InterPro" id="IPR017871">
    <property type="entry name" value="ABC_transporter-like_CS"/>
</dbReference>
<name>A0A8C4R2M1_EPTBU</name>
<keyword evidence="17" id="KW-1185">Reference proteome</keyword>
<organism evidence="16 17">
    <name type="scientific">Eptatretus burgeri</name>
    <name type="common">Inshore hagfish</name>
    <dbReference type="NCBI Taxonomy" id="7764"/>
    <lineage>
        <taxon>Eukaryota</taxon>
        <taxon>Metazoa</taxon>
        <taxon>Chordata</taxon>
        <taxon>Craniata</taxon>
        <taxon>Vertebrata</taxon>
        <taxon>Cyclostomata</taxon>
        <taxon>Myxini</taxon>
        <taxon>Myxiniformes</taxon>
        <taxon>Myxinidae</taxon>
        <taxon>Eptatretinae</taxon>
        <taxon>Eptatretus</taxon>
    </lineage>
</organism>
<dbReference type="Ensembl" id="ENSEBUT00000024625.1">
    <property type="protein sequence ID" value="ENSEBUP00000024049.1"/>
    <property type="gene ID" value="ENSEBUG00000014811.1"/>
</dbReference>
<dbReference type="PANTHER" id="PTHR24221">
    <property type="entry name" value="ATP-BINDING CASSETTE SUB-FAMILY B"/>
    <property type="match status" value="1"/>
</dbReference>
<reference evidence="16" key="2">
    <citation type="submission" date="2025-09" db="UniProtKB">
        <authorList>
            <consortium name="Ensembl"/>
        </authorList>
    </citation>
    <scope>IDENTIFICATION</scope>
</reference>
<evidence type="ECO:0000256" key="2">
    <source>
        <dbReference type="ARBA" id="ARBA00004651"/>
    </source>
</evidence>
<keyword evidence="3" id="KW-0813">Transport</keyword>
<evidence type="ECO:0000256" key="10">
    <source>
        <dbReference type="ARBA" id="ARBA00041016"/>
    </source>
</evidence>
<dbReference type="PROSITE" id="PS00211">
    <property type="entry name" value="ABC_TRANSPORTER_1"/>
    <property type="match status" value="1"/>
</dbReference>
<feature type="transmembrane region" description="Helical" evidence="13">
    <location>
        <begin position="159"/>
        <end position="177"/>
    </location>
</feature>
<dbReference type="InterPro" id="IPR011527">
    <property type="entry name" value="ABC1_TM_dom"/>
</dbReference>
<dbReference type="GO" id="GO:0005886">
    <property type="term" value="C:plasma membrane"/>
    <property type="evidence" value="ECO:0007669"/>
    <property type="project" value="UniProtKB-SubCell"/>
</dbReference>
<dbReference type="OMA" id="VFHIIPI"/>
<dbReference type="InterPro" id="IPR003593">
    <property type="entry name" value="AAA+_ATPase"/>
</dbReference>
<evidence type="ECO:0000256" key="13">
    <source>
        <dbReference type="SAM" id="Phobius"/>
    </source>
</evidence>
<dbReference type="InterPro" id="IPR039421">
    <property type="entry name" value="Type_1_exporter"/>
</dbReference>
<dbReference type="InterPro" id="IPR027417">
    <property type="entry name" value="P-loop_NTPase"/>
</dbReference>
<sequence length="682" mass="74605">MALCVFLLRRYRDAPLLFLGPCARNRWQGPCTGGIRTWSRGLGSCWRWGIPSGSDRTTGEKKMFPLPLISWRGCWHGMAGTRLHSDPRQPRETSALVILKAMAGHVWPRERPDLRRRVVAALALLATAKLLTIQVPILFKIAVDTLNEQAGSPLQLSSVPSTIVTLSTAIILGYGAARLGATLCSELRTAVFAQVAQSSIRRLARASFLHLLSLDLSFHLARHTGALGKALDRGTRAVSFVLSAIAFNLAPTTLEILMVAGLLYYKCGVEFAAVAIGTFTVYAALTLAITQWRTRFRVEMNQVDSEAGNRAIDSLLNYETVKYFNAEKYEAEQYDGLLARYEHAALKTSSSLALLNLSQQAAFSIGLTAIMLLAAGNIINGSMTVGDLVMVNGLLFQLSLPLNFLGTVYRETRQALIDMDSMFSLLALQPSIKTRPAAPRLVIPPGGAHVEFNDVHFGYVEGQKVLQGLSFHVPAGKSLAIVGSSGSGKSTIVRLLFRFYEPEKGQVLVAGTDTRNVDIDSLRKHIAVVPQDTVLFHDSLYYNLQYGDLSSTREKVNWAAQLAGLESAVASMPLGYDTPVGERGLQLSGGEKQRVSIARAVLKDPPILILDEATSSLDSLTEQQILTAMATVMRNRTTIQIAHRLSTVVSANEIIVLHENKTAFFGKFVVTFMFIRPSAWCR</sequence>
<evidence type="ECO:0000259" key="14">
    <source>
        <dbReference type="PROSITE" id="PS50893"/>
    </source>
</evidence>
<protein>
    <recommendedName>
        <fullName evidence="10">Iron-sulfur clusters transporter ABCB7, mitochondrial</fullName>
    </recommendedName>
    <alternativeName>
        <fullName evidence="11">ATP-binding cassette sub-family B member 7, mitochondrial</fullName>
    </alternativeName>
</protein>
<feature type="domain" description="ABC transmembrane type-1" evidence="15">
    <location>
        <begin position="119"/>
        <end position="414"/>
    </location>
</feature>
<dbReference type="GO" id="GO:0006879">
    <property type="term" value="P:intracellular iron ion homeostasis"/>
    <property type="evidence" value="ECO:0007669"/>
    <property type="project" value="TreeGrafter"/>
</dbReference>
<evidence type="ECO:0000256" key="7">
    <source>
        <dbReference type="ARBA" id="ARBA00022840"/>
    </source>
</evidence>
<dbReference type="SUPFAM" id="SSF52540">
    <property type="entry name" value="P-loop containing nucleoside triphosphate hydrolases"/>
    <property type="match status" value="1"/>
</dbReference>
<dbReference type="Gene3D" id="3.40.50.300">
    <property type="entry name" value="P-loop containing nucleotide triphosphate hydrolases"/>
    <property type="match status" value="1"/>
</dbReference>
<keyword evidence="6" id="KW-0547">Nucleotide-binding</keyword>
<dbReference type="GeneTree" id="ENSGT00940000156281"/>
<dbReference type="Pfam" id="PF00005">
    <property type="entry name" value="ABC_tran"/>
    <property type="match status" value="1"/>
</dbReference>
<feature type="transmembrane region" description="Helical" evidence="13">
    <location>
        <begin position="361"/>
        <end position="383"/>
    </location>
</feature>
<feature type="transmembrane region" description="Helical" evidence="13">
    <location>
        <begin position="118"/>
        <end position="139"/>
    </location>
</feature>
<keyword evidence="4" id="KW-1003">Cell membrane</keyword>
<keyword evidence="5 13" id="KW-0812">Transmembrane</keyword>
<evidence type="ECO:0000256" key="11">
    <source>
        <dbReference type="ARBA" id="ARBA00042945"/>
    </source>
</evidence>
<feature type="transmembrane region" description="Helical" evidence="13">
    <location>
        <begin position="237"/>
        <end position="265"/>
    </location>
</feature>
<evidence type="ECO:0000313" key="16">
    <source>
        <dbReference type="Ensembl" id="ENSEBUP00000024049.1"/>
    </source>
</evidence>
<dbReference type="CDD" id="cd18582">
    <property type="entry name" value="ABC_6TM_ATM1_ABCB7"/>
    <property type="match status" value="1"/>
</dbReference>
<dbReference type="PROSITE" id="PS50929">
    <property type="entry name" value="ABC_TM1F"/>
    <property type="match status" value="1"/>
</dbReference>
<evidence type="ECO:0000256" key="8">
    <source>
        <dbReference type="ARBA" id="ARBA00022989"/>
    </source>
</evidence>
<dbReference type="AlphaFoldDB" id="A0A8C4R2M1"/>
<keyword evidence="9 13" id="KW-0472">Membrane</keyword>
<dbReference type="Pfam" id="PF00664">
    <property type="entry name" value="ABC_membrane"/>
    <property type="match status" value="1"/>
</dbReference>
<dbReference type="GO" id="GO:0005743">
    <property type="term" value="C:mitochondrial inner membrane"/>
    <property type="evidence" value="ECO:0007669"/>
    <property type="project" value="UniProtKB-SubCell"/>
</dbReference>
<evidence type="ECO:0000256" key="9">
    <source>
        <dbReference type="ARBA" id="ARBA00023136"/>
    </source>
</evidence>
<dbReference type="GO" id="GO:0140359">
    <property type="term" value="F:ABC-type transporter activity"/>
    <property type="evidence" value="ECO:0007669"/>
    <property type="project" value="InterPro"/>
</dbReference>
<dbReference type="Proteomes" id="UP000694388">
    <property type="component" value="Unplaced"/>
</dbReference>
<dbReference type="PROSITE" id="PS50893">
    <property type="entry name" value="ABC_TRANSPORTER_2"/>
    <property type="match status" value="1"/>
</dbReference>
<dbReference type="FunFam" id="3.40.50.300:FF:000221">
    <property type="entry name" value="Multidrug ABC transporter ATP-binding protein"/>
    <property type="match status" value="1"/>
</dbReference>
<evidence type="ECO:0000256" key="5">
    <source>
        <dbReference type="ARBA" id="ARBA00022692"/>
    </source>
</evidence>
<dbReference type="SMART" id="SM00382">
    <property type="entry name" value="AAA"/>
    <property type="match status" value="1"/>
</dbReference>
<feature type="transmembrane region" description="Helical" evidence="13">
    <location>
        <begin position="271"/>
        <end position="290"/>
    </location>
</feature>
<keyword evidence="7" id="KW-0067">ATP-binding</keyword>
<dbReference type="InterPro" id="IPR036640">
    <property type="entry name" value="ABC1_TM_sf"/>
</dbReference>
<dbReference type="PANTHER" id="PTHR24221:SF402">
    <property type="entry name" value="IRON-SULFUR CLUSTERS TRANSPORTER ABCB7, MITOCHONDRIAL"/>
    <property type="match status" value="1"/>
</dbReference>
<proteinExistence type="predicted"/>
<dbReference type="Gene3D" id="1.20.1560.10">
    <property type="entry name" value="ABC transporter type 1, transmembrane domain"/>
    <property type="match status" value="1"/>
</dbReference>
<evidence type="ECO:0000256" key="4">
    <source>
        <dbReference type="ARBA" id="ARBA00022475"/>
    </source>
</evidence>
<dbReference type="FunFam" id="1.20.1560.10:FF:000004">
    <property type="entry name" value="ATP-binding cassette sub-family B member 7"/>
    <property type="match status" value="1"/>
</dbReference>
<evidence type="ECO:0000256" key="1">
    <source>
        <dbReference type="ARBA" id="ARBA00004448"/>
    </source>
</evidence>
<keyword evidence="8 13" id="KW-1133">Transmembrane helix</keyword>
<feature type="domain" description="ABC transporter" evidence="14">
    <location>
        <begin position="450"/>
        <end position="673"/>
    </location>
</feature>
<reference evidence="16" key="1">
    <citation type="submission" date="2025-08" db="UniProtKB">
        <authorList>
            <consortium name="Ensembl"/>
        </authorList>
    </citation>
    <scope>IDENTIFICATION</scope>
</reference>
<evidence type="ECO:0000259" key="15">
    <source>
        <dbReference type="PROSITE" id="PS50929"/>
    </source>
</evidence>
<dbReference type="SUPFAM" id="SSF90123">
    <property type="entry name" value="ABC transporter transmembrane region"/>
    <property type="match status" value="1"/>
</dbReference>
<dbReference type="GO" id="GO:0016887">
    <property type="term" value="F:ATP hydrolysis activity"/>
    <property type="evidence" value="ECO:0007669"/>
    <property type="project" value="InterPro"/>
</dbReference>
<evidence type="ECO:0000256" key="12">
    <source>
        <dbReference type="ARBA" id="ARBA00048046"/>
    </source>
</evidence>
<evidence type="ECO:0000256" key="6">
    <source>
        <dbReference type="ARBA" id="ARBA00022741"/>
    </source>
</evidence>
<comment type="subcellular location">
    <subcellularLocation>
        <location evidence="2">Cell membrane</location>
        <topology evidence="2">Multi-pass membrane protein</topology>
    </subcellularLocation>
    <subcellularLocation>
        <location evidence="1">Mitochondrion inner membrane</location>
        <topology evidence="1">Multi-pass membrane protein</topology>
    </subcellularLocation>
</comment>
<evidence type="ECO:0000313" key="17">
    <source>
        <dbReference type="Proteomes" id="UP000694388"/>
    </source>
</evidence>
<comment type="catalytic activity">
    <reaction evidence="12">
        <text>(glutathione)4[2Fe(III)-2S] cluster(in) + ATP + H2O = (glutathione)4[2Fe(III)-2S] cluster(out) + ADP + phosphate + H(+)</text>
        <dbReference type="Rhea" id="RHEA:67028"/>
        <dbReference type="ChEBI" id="CHEBI:15377"/>
        <dbReference type="ChEBI" id="CHEBI:15378"/>
        <dbReference type="ChEBI" id="CHEBI:30616"/>
        <dbReference type="ChEBI" id="CHEBI:43474"/>
        <dbReference type="ChEBI" id="CHEBI:167627"/>
        <dbReference type="ChEBI" id="CHEBI:456216"/>
    </reaction>
    <physiologicalReaction direction="left-to-right" evidence="12">
        <dbReference type="Rhea" id="RHEA:67029"/>
    </physiologicalReaction>
</comment>
<accession>A0A8C4R2M1</accession>